<organism evidence="3 4">
    <name type="scientific">Parazoarcus communis SWub3 = DSM 12120</name>
    <dbReference type="NCBI Taxonomy" id="1121029"/>
    <lineage>
        <taxon>Bacteria</taxon>
        <taxon>Pseudomonadati</taxon>
        <taxon>Pseudomonadota</taxon>
        <taxon>Betaproteobacteria</taxon>
        <taxon>Rhodocyclales</taxon>
        <taxon>Zoogloeaceae</taxon>
        <taxon>Parazoarcus</taxon>
    </lineage>
</organism>
<sequence length="246" mass="26052">MSVHARHLTLAAALTMAVSLPLHAQQEWLSLGSKHWSPTVVSKSGIGTANAVAEARVMRESVKAWCENWAPGDRDCVNREMASPEARKIYRASADCVAGRITTVDGNTYTLAGRWDNSDIGGGRSRWRDAAGRIVGRDNASGGLGISQQWEVLCPAGASPRAAPPPRASDAPRKPPPPPAAPPASAASYAVGEVVYARYGPAWIRGKVTAISRVPGANGPELAYNVTLDNGERGLLPANMMRKAPR</sequence>
<feature type="region of interest" description="Disordered" evidence="1">
    <location>
        <begin position="156"/>
        <end position="185"/>
    </location>
</feature>
<evidence type="ECO:0000256" key="2">
    <source>
        <dbReference type="SAM" id="SignalP"/>
    </source>
</evidence>
<comment type="caution">
    <text evidence="3">The sequence shown here is derived from an EMBL/GenBank/DDBJ whole genome shotgun (WGS) entry which is preliminary data.</text>
</comment>
<dbReference type="EMBL" id="QKOE01000004">
    <property type="protein sequence ID" value="PZA17086.1"/>
    <property type="molecule type" value="Genomic_DNA"/>
</dbReference>
<evidence type="ECO:0000313" key="4">
    <source>
        <dbReference type="Proteomes" id="UP000248259"/>
    </source>
</evidence>
<dbReference type="AlphaFoldDB" id="A0A323V0W1"/>
<feature type="signal peptide" evidence="2">
    <location>
        <begin position="1"/>
        <end position="24"/>
    </location>
</feature>
<dbReference type="Proteomes" id="UP000248259">
    <property type="component" value="Unassembled WGS sequence"/>
</dbReference>
<dbReference type="OrthoDB" id="9179966at2"/>
<reference evidence="3 4" key="1">
    <citation type="submission" date="2018-06" db="EMBL/GenBank/DDBJ databases">
        <title>Azoarcus communis strain SWub3 genome.</title>
        <authorList>
            <person name="Zorraquino Salvo V."/>
            <person name="Toubiana D."/>
            <person name="Blumwald E."/>
        </authorList>
    </citation>
    <scope>NUCLEOTIDE SEQUENCE [LARGE SCALE GENOMIC DNA]</scope>
    <source>
        <strain evidence="3 4">SWub3</strain>
    </source>
</reference>
<evidence type="ECO:0008006" key="5">
    <source>
        <dbReference type="Google" id="ProtNLM"/>
    </source>
</evidence>
<keyword evidence="4" id="KW-1185">Reference proteome</keyword>
<accession>A0A323V0W1</accession>
<dbReference type="RefSeq" id="WP_110523731.1">
    <property type="nucleotide sequence ID" value="NZ_QKOE01000004.1"/>
</dbReference>
<protein>
    <recommendedName>
        <fullName evidence="5">Agenet-like domain-containing protein</fullName>
    </recommendedName>
</protein>
<name>A0A323V0W1_9RHOO</name>
<evidence type="ECO:0000256" key="1">
    <source>
        <dbReference type="SAM" id="MobiDB-lite"/>
    </source>
</evidence>
<gene>
    <name evidence="3" type="ORF">DNK49_07550</name>
</gene>
<feature type="chain" id="PRO_5016333578" description="Agenet-like domain-containing protein" evidence="2">
    <location>
        <begin position="25"/>
        <end position="246"/>
    </location>
</feature>
<keyword evidence="2" id="KW-0732">Signal</keyword>
<evidence type="ECO:0000313" key="3">
    <source>
        <dbReference type="EMBL" id="PZA17086.1"/>
    </source>
</evidence>
<proteinExistence type="predicted"/>